<proteinExistence type="predicted"/>
<comment type="caution">
    <text evidence="1">The sequence shown here is derived from an EMBL/GenBank/DDBJ whole genome shotgun (WGS) entry which is preliminary data.</text>
</comment>
<sequence>MIPQPKSETILHSPVDVATKNFHSQFQQLDPKRYQTFKSYTAIPCCEKGIAVWGKCISSNPKVFDLSRGIERFFKDSDAGLLQFSSLGRLVDHFLESTGDLKRKPFSISDVNSVVQGDLLYQSTVEHLERMGISLDAPKTEEEGEEEEEKPSGTLAAIDVMNRFKLSDYDCIETEVLDNAYSGYPSSDPRAAACLVRVKGSTDALAAAIESNLSPGPDDSFNISPVLVTATKLNPDIGAPETNLEEEDKAGRTLALPAAAAFCAAADAVPPPLMHQDHIDKGPPVQDVTKPTTVSLLVGDYHQLGVWMACGGKVVAFDPAPTLARGLLTSHRIEKEGEEKPEPEPEPVPRESTPVLMVFASPGEFIDKLNDAAVGKYMTRLGRATASVRGRLAQNENFFLETARDNQVTDNTLAGADRRHPEVRRPLYSMALPAAANPPRVCAHECPAQFHLTSFNDYCVGLWRGADEKAYVMWDPHGCGPAGRSSPGGAAGVFLFSTVEELADTFRENSSCGAIVAACMSHVRRPHLWTRKTVDQ</sequence>
<reference evidence="1 2" key="1">
    <citation type="journal article" date="2022" name="Genome Biol. Evol.">
        <title>The Spruce Budworm Genome: Reconstructing the Evolutionary History of Antifreeze Proteins.</title>
        <authorList>
            <person name="Beliveau C."/>
            <person name="Gagne P."/>
            <person name="Picq S."/>
            <person name="Vernygora O."/>
            <person name="Keeling C.I."/>
            <person name="Pinkney K."/>
            <person name="Doucet D."/>
            <person name="Wen F."/>
            <person name="Johnston J.S."/>
            <person name="Maaroufi H."/>
            <person name="Boyle B."/>
            <person name="Laroche J."/>
            <person name="Dewar K."/>
            <person name="Juretic N."/>
            <person name="Blackburn G."/>
            <person name="Nisole A."/>
            <person name="Brunet B."/>
            <person name="Brandao M."/>
            <person name="Lumley L."/>
            <person name="Duan J."/>
            <person name="Quan G."/>
            <person name="Lucarotti C.J."/>
            <person name="Roe A.D."/>
            <person name="Sperling F.A.H."/>
            <person name="Levesque R.C."/>
            <person name="Cusson M."/>
        </authorList>
    </citation>
    <scope>NUCLEOTIDE SEQUENCE [LARGE SCALE GENOMIC DNA]</scope>
    <source>
        <strain evidence="1">Glfc:IPQL:Cfum</strain>
    </source>
</reference>
<keyword evidence="2" id="KW-1185">Reference proteome</keyword>
<feature type="non-terminal residue" evidence="1">
    <location>
        <position position="536"/>
    </location>
</feature>
<name>A0ACC0KAN7_CHOFU</name>
<organism evidence="1 2">
    <name type="scientific">Choristoneura fumiferana</name>
    <name type="common">Spruce budworm moth</name>
    <name type="synonym">Archips fumiferana</name>
    <dbReference type="NCBI Taxonomy" id="7141"/>
    <lineage>
        <taxon>Eukaryota</taxon>
        <taxon>Metazoa</taxon>
        <taxon>Ecdysozoa</taxon>
        <taxon>Arthropoda</taxon>
        <taxon>Hexapoda</taxon>
        <taxon>Insecta</taxon>
        <taxon>Pterygota</taxon>
        <taxon>Neoptera</taxon>
        <taxon>Endopterygota</taxon>
        <taxon>Lepidoptera</taxon>
        <taxon>Glossata</taxon>
        <taxon>Ditrysia</taxon>
        <taxon>Tortricoidea</taxon>
        <taxon>Tortricidae</taxon>
        <taxon>Tortricinae</taxon>
        <taxon>Choristoneura</taxon>
    </lineage>
</organism>
<accession>A0ACC0KAN7</accession>
<evidence type="ECO:0000313" key="2">
    <source>
        <dbReference type="Proteomes" id="UP001064048"/>
    </source>
</evidence>
<protein>
    <submittedName>
        <fullName evidence="1">Uncharacterized protein</fullName>
    </submittedName>
</protein>
<evidence type="ECO:0000313" key="1">
    <source>
        <dbReference type="EMBL" id="KAI8433236.1"/>
    </source>
</evidence>
<dbReference type="Proteomes" id="UP001064048">
    <property type="component" value="Chromosome 28"/>
</dbReference>
<dbReference type="EMBL" id="CM046128">
    <property type="protein sequence ID" value="KAI8433236.1"/>
    <property type="molecule type" value="Genomic_DNA"/>
</dbReference>
<gene>
    <name evidence="1" type="ORF">MSG28_015313</name>
</gene>